<comment type="cofactor">
    <cofactor evidence="12">
        <name>Zn(2+)</name>
        <dbReference type="ChEBI" id="CHEBI:29105"/>
    </cofactor>
    <text evidence="12">Binds 1 zinc ion per monomer.</text>
</comment>
<accession>A0A1G2QCA2</accession>
<gene>
    <name evidence="12" type="primary">dnaG</name>
    <name evidence="15" type="ORF">A2370_01705</name>
</gene>
<evidence type="ECO:0000256" key="2">
    <source>
        <dbReference type="ARBA" id="ARBA00022515"/>
    </source>
</evidence>
<dbReference type="AlphaFoldDB" id="A0A1G2QCA2"/>
<dbReference type="FunFam" id="3.90.580.10:FF:000001">
    <property type="entry name" value="DNA primase"/>
    <property type="match status" value="1"/>
</dbReference>
<dbReference type="SMART" id="SM00400">
    <property type="entry name" value="ZnF_CHCC"/>
    <property type="match status" value="1"/>
</dbReference>
<comment type="similarity">
    <text evidence="12">Belongs to the DnaG primase family.</text>
</comment>
<evidence type="ECO:0000256" key="1">
    <source>
        <dbReference type="ARBA" id="ARBA00022478"/>
    </source>
</evidence>
<dbReference type="Gene3D" id="3.90.580.10">
    <property type="entry name" value="Zinc finger, CHC2-type domain"/>
    <property type="match status" value="1"/>
</dbReference>
<evidence type="ECO:0000256" key="9">
    <source>
        <dbReference type="ARBA" id="ARBA00022842"/>
    </source>
</evidence>
<keyword evidence="3 12" id="KW-0808">Transferase</keyword>
<keyword evidence="9" id="KW-0460">Magnesium</keyword>
<dbReference type="PANTHER" id="PTHR30313">
    <property type="entry name" value="DNA PRIMASE"/>
    <property type="match status" value="1"/>
</dbReference>
<evidence type="ECO:0000256" key="10">
    <source>
        <dbReference type="ARBA" id="ARBA00023125"/>
    </source>
</evidence>
<keyword evidence="6 12" id="KW-0479">Metal-binding</keyword>
<evidence type="ECO:0000256" key="3">
    <source>
        <dbReference type="ARBA" id="ARBA00022679"/>
    </source>
</evidence>
<comment type="subunit">
    <text evidence="12">Monomer. Interacts with DnaB.</text>
</comment>
<dbReference type="GO" id="GO:0000428">
    <property type="term" value="C:DNA-directed RNA polymerase complex"/>
    <property type="evidence" value="ECO:0007669"/>
    <property type="project" value="UniProtKB-KW"/>
</dbReference>
<dbReference type="Proteomes" id="UP000176222">
    <property type="component" value="Unassembled WGS sequence"/>
</dbReference>
<dbReference type="Pfam" id="PF08275">
    <property type="entry name" value="DNAG_N"/>
    <property type="match status" value="1"/>
</dbReference>
<keyword evidence="7 12" id="KW-0863">Zinc-finger</keyword>
<feature type="coiled-coil region" evidence="13">
    <location>
        <begin position="534"/>
        <end position="564"/>
    </location>
</feature>
<keyword evidence="1 12" id="KW-0240">DNA-directed RNA polymerase</keyword>
<dbReference type="InterPro" id="IPR030846">
    <property type="entry name" value="DnaG_bac"/>
</dbReference>
<dbReference type="Gene3D" id="3.40.1360.10">
    <property type="match status" value="1"/>
</dbReference>
<keyword evidence="4 12" id="KW-0548">Nucleotidyltransferase</keyword>
<comment type="catalytic activity">
    <reaction evidence="12">
        <text>ssDNA + n NTP = ssDNA/pppN(pN)n-1 hybrid + (n-1) diphosphate.</text>
        <dbReference type="EC" id="2.7.7.101"/>
    </reaction>
</comment>
<keyword evidence="13" id="KW-0175">Coiled coil</keyword>
<comment type="function">
    <text evidence="12">RNA polymerase that catalyzes the synthesis of short RNA molecules used as primers for DNA polymerase during DNA replication.</text>
</comment>
<dbReference type="SUPFAM" id="SSF56731">
    <property type="entry name" value="DNA primase core"/>
    <property type="match status" value="1"/>
</dbReference>
<dbReference type="SUPFAM" id="SSF57783">
    <property type="entry name" value="Zinc beta-ribbon"/>
    <property type="match status" value="1"/>
</dbReference>
<dbReference type="STRING" id="1802436.A2370_01705"/>
<evidence type="ECO:0000256" key="7">
    <source>
        <dbReference type="ARBA" id="ARBA00022771"/>
    </source>
</evidence>
<sequence>MSSTVEQIKARLSIDDVVGSYLKLEKAGLNFRARCPFHNEKTPSFFVSPSRQSYHCFGCNKGGDIFTFVQDIEGVDFLGALKILAERAGVEIVNDHRDGPRPNERLFQLMALATKFYQEALGKNQPVLAYLADRGIKTETQKHFQIGFAPDGWRQLHDFLLGQGFILNEMLETGMVIKAERTTGVRGEVYYDRFRSRIMFPLSDSAGRIVGFSGRIFPAGRSAEASAGPEVAKYVNSPQTFLFDKSRLLFGYDKAKVEMRRHDFAILVEGQVDLIMSHQAGLANTIAGSGTALSPEQITLIGRMTKNLIMAYDYDLAGLKASRRAITLAQGAGLNVKIAKLPAGQDPAEVIKKDPQDWLSAIKNSKHHIDFLIDALLAEGKTGLELSRLVNENVLPIIKALGKKMEQAHFVAKLSQLLGIGEEAIWSDLANLRLEPDSIVTNRPPTDQTLVSDTRSSAILNKIFGLIFWLESLPERAVDPNQLIDRLKEIIGPDSYQAEREVRIKKEGALVMEAEFFFQGSEKLQTEILELFNNLHLENLREQLREAMQALKKAEAVGDQLELDKWLKKCQAITLELNQYRK</sequence>
<evidence type="ECO:0000256" key="4">
    <source>
        <dbReference type="ARBA" id="ARBA00022695"/>
    </source>
</evidence>
<comment type="domain">
    <text evidence="12">Contains an N-terminal zinc-binding domain, a central core domain that contains the primase activity, and a C-terminal DnaB-binding domain.</text>
</comment>
<name>A0A1G2QCA2_9BACT</name>
<dbReference type="GO" id="GO:0005737">
    <property type="term" value="C:cytoplasm"/>
    <property type="evidence" value="ECO:0007669"/>
    <property type="project" value="TreeGrafter"/>
</dbReference>
<dbReference type="GO" id="GO:1990077">
    <property type="term" value="C:primosome complex"/>
    <property type="evidence" value="ECO:0007669"/>
    <property type="project" value="UniProtKB-KW"/>
</dbReference>
<dbReference type="Pfam" id="PF13155">
    <property type="entry name" value="Toprim_2"/>
    <property type="match status" value="1"/>
</dbReference>
<protein>
    <recommendedName>
        <fullName evidence="12">DNA primase</fullName>
        <ecNumber evidence="12">2.7.7.101</ecNumber>
    </recommendedName>
</protein>
<evidence type="ECO:0000256" key="8">
    <source>
        <dbReference type="ARBA" id="ARBA00022833"/>
    </source>
</evidence>
<dbReference type="GO" id="GO:0008270">
    <property type="term" value="F:zinc ion binding"/>
    <property type="evidence" value="ECO:0007669"/>
    <property type="project" value="UniProtKB-UniRule"/>
</dbReference>
<evidence type="ECO:0000256" key="13">
    <source>
        <dbReference type="SAM" id="Coils"/>
    </source>
</evidence>
<dbReference type="NCBIfam" id="TIGR01391">
    <property type="entry name" value="dnaG"/>
    <property type="match status" value="1"/>
</dbReference>
<evidence type="ECO:0000313" key="16">
    <source>
        <dbReference type="Proteomes" id="UP000176222"/>
    </source>
</evidence>
<keyword evidence="2 12" id="KW-0639">Primosome</keyword>
<reference evidence="15 16" key="1">
    <citation type="journal article" date="2016" name="Nat. Commun.">
        <title>Thousands of microbial genomes shed light on interconnected biogeochemical processes in an aquifer system.</title>
        <authorList>
            <person name="Anantharaman K."/>
            <person name="Brown C.T."/>
            <person name="Hug L.A."/>
            <person name="Sharon I."/>
            <person name="Castelle C.J."/>
            <person name="Probst A.J."/>
            <person name="Thomas B.C."/>
            <person name="Singh A."/>
            <person name="Wilkins M.J."/>
            <person name="Karaoz U."/>
            <person name="Brodie E.L."/>
            <person name="Williams K.H."/>
            <person name="Hubbard S.S."/>
            <person name="Banfield J.F."/>
        </authorList>
    </citation>
    <scope>NUCLEOTIDE SEQUENCE [LARGE SCALE GENOMIC DNA]</scope>
</reference>
<dbReference type="GO" id="GO:0003677">
    <property type="term" value="F:DNA binding"/>
    <property type="evidence" value="ECO:0007669"/>
    <property type="project" value="UniProtKB-KW"/>
</dbReference>
<dbReference type="CDD" id="cd03364">
    <property type="entry name" value="TOPRIM_DnaG_primases"/>
    <property type="match status" value="1"/>
</dbReference>
<dbReference type="InterPro" id="IPR002694">
    <property type="entry name" value="Znf_CHC2"/>
</dbReference>
<comment type="caution">
    <text evidence="15">The sequence shown here is derived from an EMBL/GenBank/DDBJ whole genome shotgun (WGS) entry which is preliminary data.</text>
</comment>
<dbReference type="Pfam" id="PF01807">
    <property type="entry name" value="Zn_ribbon_DnaG"/>
    <property type="match status" value="1"/>
</dbReference>
<dbReference type="PROSITE" id="PS50880">
    <property type="entry name" value="TOPRIM"/>
    <property type="match status" value="1"/>
</dbReference>
<dbReference type="InterPro" id="IPR006295">
    <property type="entry name" value="DNA_primase_DnaG"/>
</dbReference>
<keyword evidence="10 12" id="KW-0238">DNA-binding</keyword>
<dbReference type="PANTHER" id="PTHR30313:SF2">
    <property type="entry name" value="DNA PRIMASE"/>
    <property type="match status" value="1"/>
</dbReference>
<evidence type="ECO:0000256" key="6">
    <source>
        <dbReference type="ARBA" id="ARBA00022723"/>
    </source>
</evidence>
<dbReference type="InterPro" id="IPR034151">
    <property type="entry name" value="TOPRIM_DnaG_bac"/>
</dbReference>
<keyword evidence="5 12" id="KW-0235">DNA replication</keyword>
<feature type="zinc finger region" description="CHC2-type" evidence="12">
    <location>
        <begin position="35"/>
        <end position="59"/>
    </location>
</feature>
<dbReference type="InterPro" id="IPR037068">
    <property type="entry name" value="DNA_primase_core_N_sf"/>
</dbReference>
<dbReference type="InterPro" id="IPR013264">
    <property type="entry name" value="DNAG_N"/>
</dbReference>
<dbReference type="GO" id="GO:0003899">
    <property type="term" value="F:DNA-directed RNA polymerase activity"/>
    <property type="evidence" value="ECO:0007669"/>
    <property type="project" value="UniProtKB-UniRule"/>
</dbReference>
<dbReference type="EC" id="2.7.7.101" evidence="12"/>
<evidence type="ECO:0000259" key="14">
    <source>
        <dbReference type="PROSITE" id="PS50880"/>
    </source>
</evidence>
<dbReference type="Gene3D" id="3.90.980.10">
    <property type="entry name" value="DNA primase, catalytic core, N-terminal domain"/>
    <property type="match status" value="1"/>
</dbReference>
<dbReference type="SMART" id="SM00493">
    <property type="entry name" value="TOPRIM"/>
    <property type="match status" value="1"/>
</dbReference>
<dbReference type="GO" id="GO:0006269">
    <property type="term" value="P:DNA replication, synthesis of primer"/>
    <property type="evidence" value="ECO:0007669"/>
    <property type="project" value="UniProtKB-UniRule"/>
</dbReference>
<evidence type="ECO:0000256" key="12">
    <source>
        <dbReference type="HAMAP-Rule" id="MF_00974"/>
    </source>
</evidence>
<dbReference type="InterPro" id="IPR036977">
    <property type="entry name" value="DNA_primase_Znf_CHC2"/>
</dbReference>
<evidence type="ECO:0000256" key="5">
    <source>
        <dbReference type="ARBA" id="ARBA00022705"/>
    </source>
</evidence>
<evidence type="ECO:0000256" key="11">
    <source>
        <dbReference type="ARBA" id="ARBA00023163"/>
    </source>
</evidence>
<dbReference type="EMBL" id="MHTH01000015">
    <property type="protein sequence ID" value="OHA58058.1"/>
    <property type="molecule type" value="Genomic_DNA"/>
</dbReference>
<feature type="domain" description="Toprim" evidence="14">
    <location>
        <begin position="263"/>
        <end position="344"/>
    </location>
</feature>
<evidence type="ECO:0000313" key="15">
    <source>
        <dbReference type="EMBL" id="OHA58058.1"/>
    </source>
</evidence>
<keyword evidence="11 12" id="KW-0804">Transcription</keyword>
<keyword evidence="8 12" id="KW-0862">Zinc</keyword>
<dbReference type="HAMAP" id="MF_00974">
    <property type="entry name" value="DNA_primase_DnaG"/>
    <property type="match status" value="1"/>
</dbReference>
<proteinExistence type="inferred from homology"/>
<dbReference type="InterPro" id="IPR050219">
    <property type="entry name" value="DnaG_primase"/>
</dbReference>
<dbReference type="InterPro" id="IPR006171">
    <property type="entry name" value="TOPRIM_dom"/>
</dbReference>
<organism evidence="15 16">
    <name type="scientific">Candidatus Vogelbacteria bacterium RIFOXYB1_FULL_42_16</name>
    <dbReference type="NCBI Taxonomy" id="1802436"/>
    <lineage>
        <taxon>Bacteria</taxon>
        <taxon>Candidatus Vogeliibacteriota</taxon>
    </lineage>
</organism>